<dbReference type="InterPro" id="IPR044974">
    <property type="entry name" value="Disease_R_plants"/>
</dbReference>
<protein>
    <recommendedName>
        <fullName evidence="3">NB-ARC domain-containing protein</fullName>
    </recommendedName>
</protein>
<dbReference type="PANTHER" id="PTHR11017">
    <property type="entry name" value="LEUCINE-RICH REPEAT-CONTAINING PROTEIN"/>
    <property type="match status" value="1"/>
</dbReference>
<evidence type="ECO:0000313" key="2">
    <source>
        <dbReference type="Proteomes" id="UP001341840"/>
    </source>
</evidence>
<keyword evidence="2" id="KW-1185">Reference proteome</keyword>
<evidence type="ECO:0000313" key="1">
    <source>
        <dbReference type="EMBL" id="MED6197462.1"/>
    </source>
</evidence>
<dbReference type="PANTHER" id="PTHR11017:SF479">
    <property type="entry name" value="DISEASE RESISTANCE PROTEIN (TIR-NBS-LRR CLASS) FAMILY"/>
    <property type="match status" value="1"/>
</dbReference>
<gene>
    <name evidence="1" type="ORF">PIB30_056673</name>
</gene>
<dbReference type="Gene3D" id="3.40.50.300">
    <property type="entry name" value="P-loop containing nucleotide triphosphate hydrolases"/>
    <property type="match status" value="1"/>
</dbReference>
<dbReference type="EMBL" id="JASCZI010211904">
    <property type="protein sequence ID" value="MED6197462.1"/>
    <property type="molecule type" value="Genomic_DNA"/>
</dbReference>
<evidence type="ECO:0008006" key="3">
    <source>
        <dbReference type="Google" id="ProtNLM"/>
    </source>
</evidence>
<reference evidence="1 2" key="1">
    <citation type="journal article" date="2023" name="Plants (Basel)">
        <title>Bridging the Gap: Combining Genomics and Transcriptomics Approaches to Understand Stylosanthes scabra, an Orphan Legume from the Brazilian Caatinga.</title>
        <authorList>
            <person name="Ferreira-Neto J.R.C."/>
            <person name="da Silva M.D."/>
            <person name="Binneck E."/>
            <person name="de Melo N.F."/>
            <person name="da Silva R.H."/>
            <person name="de Melo A.L.T.M."/>
            <person name="Pandolfi V."/>
            <person name="Bustamante F.O."/>
            <person name="Brasileiro-Vidal A.C."/>
            <person name="Benko-Iseppon A.M."/>
        </authorList>
    </citation>
    <scope>NUCLEOTIDE SEQUENCE [LARGE SCALE GENOMIC DNA]</scope>
    <source>
        <tissue evidence="1">Leaves</tissue>
    </source>
</reference>
<proteinExistence type="predicted"/>
<accession>A0ABU6XHS0</accession>
<organism evidence="1 2">
    <name type="scientific">Stylosanthes scabra</name>
    <dbReference type="NCBI Taxonomy" id="79078"/>
    <lineage>
        <taxon>Eukaryota</taxon>
        <taxon>Viridiplantae</taxon>
        <taxon>Streptophyta</taxon>
        <taxon>Embryophyta</taxon>
        <taxon>Tracheophyta</taxon>
        <taxon>Spermatophyta</taxon>
        <taxon>Magnoliopsida</taxon>
        <taxon>eudicotyledons</taxon>
        <taxon>Gunneridae</taxon>
        <taxon>Pentapetalae</taxon>
        <taxon>rosids</taxon>
        <taxon>fabids</taxon>
        <taxon>Fabales</taxon>
        <taxon>Fabaceae</taxon>
        <taxon>Papilionoideae</taxon>
        <taxon>50 kb inversion clade</taxon>
        <taxon>dalbergioids sensu lato</taxon>
        <taxon>Dalbergieae</taxon>
        <taxon>Pterocarpus clade</taxon>
        <taxon>Stylosanthes</taxon>
    </lineage>
</organism>
<name>A0ABU6XHS0_9FABA</name>
<dbReference type="InterPro" id="IPR027417">
    <property type="entry name" value="P-loop_NTPase"/>
</dbReference>
<sequence length="205" mass="22764">MEESTASCYVTNNKRPKMNHGCEDLNTVNKTAQKMLISQLAILENNKPSQKSLLFMEFFEAFPPFWNSIPGTYGMDLEINMTFNDAITMWRWITSTSYKRAVEVEKGILVCSSDAPTGKCHGRRGSLRNGSRRKCKGGDESKFIEEIVKGISEKLSYIFSRESNGLVGIDDSVGSIESLLAIESREVRMIGIWGMGGIGKTTIAG</sequence>
<dbReference type="Proteomes" id="UP001341840">
    <property type="component" value="Unassembled WGS sequence"/>
</dbReference>
<comment type="caution">
    <text evidence="1">The sequence shown here is derived from an EMBL/GenBank/DDBJ whole genome shotgun (WGS) entry which is preliminary data.</text>
</comment>
<dbReference type="SUPFAM" id="SSF52540">
    <property type="entry name" value="P-loop containing nucleoside triphosphate hydrolases"/>
    <property type="match status" value="1"/>
</dbReference>